<protein>
    <submittedName>
        <fullName evidence="1">Uncharacterized protein LOC100181103</fullName>
    </submittedName>
</protein>
<dbReference type="Pfam" id="PF13242">
    <property type="entry name" value="Hydrolase_like"/>
    <property type="match status" value="1"/>
</dbReference>
<proteinExistence type="evidence at transcript level"/>
<name>A0A6F9DGU6_9ASCI</name>
<dbReference type="SFLD" id="SFLDG01129">
    <property type="entry name" value="C1.5:_HAD__Beta-PGM__Phosphata"/>
    <property type="match status" value="1"/>
</dbReference>
<reference evidence="1" key="1">
    <citation type="submission" date="2020-04" db="EMBL/GenBank/DDBJ databases">
        <authorList>
            <person name="Neveu A P."/>
        </authorList>
    </citation>
    <scope>NUCLEOTIDE SEQUENCE</scope>
    <source>
        <tissue evidence="1">Whole embryo</tissue>
    </source>
</reference>
<dbReference type="SFLD" id="SFLDS00003">
    <property type="entry name" value="Haloacid_Dehalogenase"/>
    <property type="match status" value="1"/>
</dbReference>
<dbReference type="Gene3D" id="1.10.150.240">
    <property type="entry name" value="Putative phosphatase, domain 2"/>
    <property type="match status" value="1"/>
</dbReference>
<accession>A0A6F9DGU6</accession>
<evidence type="ECO:0000313" key="1">
    <source>
        <dbReference type="EMBL" id="CAB3262632.1"/>
    </source>
</evidence>
<dbReference type="EMBL" id="LR786770">
    <property type="protein sequence ID" value="CAB3262632.1"/>
    <property type="molecule type" value="mRNA"/>
</dbReference>
<gene>
    <name evidence="1" type="primary">LOC100181103</name>
</gene>
<organism evidence="1">
    <name type="scientific">Phallusia mammillata</name>
    <dbReference type="NCBI Taxonomy" id="59560"/>
    <lineage>
        <taxon>Eukaryota</taxon>
        <taxon>Metazoa</taxon>
        <taxon>Chordata</taxon>
        <taxon>Tunicata</taxon>
        <taxon>Ascidiacea</taxon>
        <taxon>Phlebobranchia</taxon>
        <taxon>Ascidiidae</taxon>
        <taxon>Phallusia</taxon>
    </lineage>
</organism>
<dbReference type="InterPro" id="IPR036412">
    <property type="entry name" value="HAD-like_sf"/>
</dbReference>
<dbReference type="InterPro" id="IPR023214">
    <property type="entry name" value="HAD_sf"/>
</dbReference>
<dbReference type="PANTHER" id="PTHR43885:SF1">
    <property type="entry name" value="SUPERFAMILY HYDROLASE, PUTATIVE (AFU_ORTHOLOGUE AFUA_4G13290)-RELATED"/>
    <property type="match status" value="1"/>
</dbReference>
<dbReference type="Gene3D" id="3.40.50.1000">
    <property type="entry name" value="HAD superfamily/HAD-like"/>
    <property type="match status" value="1"/>
</dbReference>
<dbReference type="PANTHER" id="PTHR43885">
    <property type="entry name" value="HALOACID DEHALOGENASE-LIKE HYDROLASE"/>
    <property type="match status" value="1"/>
</dbReference>
<dbReference type="InterPro" id="IPR023198">
    <property type="entry name" value="PGP-like_dom2"/>
</dbReference>
<dbReference type="SUPFAM" id="SSF56784">
    <property type="entry name" value="HAD-like"/>
    <property type="match status" value="1"/>
</dbReference>
<dbReference type="AlphaFoldDB" id="A0A6F9DGU6"/>
<sequence>MGSRIPRLLLFDIDGTLTHSAHKDAGNPILNALSASFGQTITRNGIAFSGGTDPSICRELLTGNGILPSNCMEYDLKILEAFKLLPGIMKDGMKNESYTWNILPNVNNLLEALSKRNDVRLALLTGNLQTSALLKLQSAGVVTNLFIVDGVESNLFGAFGSDHGDRSQLVKIAKERYEKLLGCSIMPNDMVIIGDSSKDIECAHSNNVPCVAVTTGNHGKKDLEHADRLLDGGFVDIEESIQAILQTKR</sequence>